<dbReference type="Pfam" id="PF00486">
    <property type="entry name" value="Trans_reg_C"/>
    <property type="match status" value="1"/>
</dbReference>
<dbReference type="InterPro" id="IPR036388">
    <property type="entry name" value="WH-like_DNA-bd_sf"/>
</dbReference>
<evidence type="ECO:0000313" key="8">
    <source>
        <dbReference type="Proteomes" id="UP000533429"/>
    </source>
</evidence>
<dbReference type="EMBL" id="VZUQ01000098">
    <property type="protein sequence ID" value="KAB1173160.1"/>
    <property type="molecule type" value="Genomic_DNA"/>
</dbReference>
<feature type="transmembrane region" description="Helical" evidence="3">
    <location>
        <begin position="169"/>
        <end position="188"/>
    </location>
</feature>
<comment type="caution">
    <text evidence="6">The sequence shown here is derived from an EMBL/GenBank/DDBJ whole genome shotgun (WGS) entry which is preliminary data.</text>
</comment>
<evidence type="ECO:0000313" key="7">
    <source>
        <dbReference type="Proteomes" id="UP000480943"/>
    </source>
</evidence>
<evidence type="ECO:0000256" key="2">
    <source>
        <dbReference type="PROSITE-ProRule" id="PRU01091"/>
    </source>
</evidence>
<name>A0A850QXB4_PHODD</name>
<dbReference type="GO" id="GO:0000160">
    <property type="term" value="P:phosphorelay signal transduction system"/>
    <property type="evidence" value="ECO:0007669"/>
    <property type="project" value="InterPro"/>
</dbReference>
<dbReference type="Proteomes" id="UP000480943">
    <property type="component" value="Unassembled WGS sequence"/>
</dbReference>
<dbReference type="Proteomes" id="UP000533429">
    <property type="component" value="Unassembled WGS sequence"/>
</dbReference>
<gene>
    <name evidence="5" type="ORF">F6450_20665</name>
    <name evidence="6" type="ORF">HWA77_21210</name>
</gene>
<dbReference type="PROSITE" id="PS51755">
    <property type="entry name" value="OMPR_PHOB"/>
    <property type="match status" value="1"/>
</dbReference>
<dbReference type="GO" id="GO:0006355">
    <property type="term" value="P:regulation of DNA-templated transcription"/>
    <property type="evidence" value="ECO:0007669"/>
    <property type="project" value="InterPro"/>
</dbReference>
<dbReference type="SMART" id="SM00862">
    <property type="entry name" value="Trans_reg_C"/>
    <property type="match status" value="1"/>
</dbReference>
<dbReference type="InterPro" id="IPR016032">
    <property type="entry name" value="Sig_transdc_resp-reg_C-effctor"/>
</dbReference>
<organism evidence="6 8">
    <name type="scientific">Photobacterium damselae subsp. damselae</name>
    <name type="common">Listonella damsela</name>
    <dbReference type="NCBI Taxonomy" id="85581"/>
    <lineage>
        <taxon>Bacteria</taxon>
        <taxon>Pseudomonadati</taxon>
        <taxon>Pseudomonadota</taxon>
        <taxon>Gammaproteobacteria</taxon>
        <taxon>Vibrionales</taxon>
        <taxon>Vibrionaceae</taxon>
        <taxon>Photobacterium</taxon>
    </lineage>
</organism>
<keyword evidence="3" id="KW-0812">Transmembrane</keyword>
<reference evidence="5 7" key="1">
    <citation type="submission" date="2019-09" db="EMBL/GenBank/DDBJ databases">
        <title>Photobacterium damselae subsp. damselae CDC-2227-81, a human clinical isolate.</title>
        <authorList>
            <person name="Osorio C.R."/>
        </authorList>
    </citation>
    <scope>NUCLEOTIDE SEQUENCE [LARGE SCALE GENOMIC DNA]</scope>
    <source>
        <strain evidence="5 7">CDC-2227-81</strain>
    </source>
</reference>
<protein>
    <submittedName>
        <fullName evidence="6">Winged helix-turn-helix domain-containing protein</fullName>
    </submittedName>
</protein>
<keyword evidence="3" id="KW-1133">Transmembrane helix</keyword>
<dbReference type="GO" id="GO:0003677">
    <property type="term" value="F:DNA binding"/>
    <property type="evidence" value="ECO:0007669"/>
    <property type="project" value="UniProtKB-UniRule"/>
</dbReference>
<feature type="DNA-binding region" description="OmpR/PhoB-type" evidence="2">
    <location>
        <begin position="3"/>
        <end position="100"/>
    </location>
</feature>
<dbReference type="RefSeq" id="WP_106260390.1">
    <property type="nucleotide sequence ID" value="NZ_PVXH01000034.1"/>
</dbReference>
<evidence type="ECO:0000313" key="5">
    <source>
        <dbReference type="EMBL" id="KAB1173160.1"/>
    </source>
</evidence>
<dbReference type="InterPro" id="IPR001867">
    <property type="entry name" value="OmpR/PhoB-type_DNA-bd"/>
</dbReference>
<evidence type="ECO:0000259" key="4">
    <source>
        <dbReference type="PROSITE" id="PS51755"/>
    </source>
</evidence>
<keyword evidence="3" id="KW-0472">Membrane</keyword>
<dbReference type="AlphaFoldDB" id="A0A850QXB4"/>
<dbReference type="EMBL" id="JABXOR010001367">
    <property type="protein sequence ID" value="NVP02733.1"/>
    <property type="molecule type" value="Genomic_DNA"/>
</dbReference>
<evidence type="ECO:0000256" key="1">
    <source>
        <dbReference type="ARBA" id="ARBA00023125"/>
    </source>
</evidence>
<dbReference type="Gene3D" id="1.10.10.10">
    <property type="entry name" value="Winged helix-like DNA-binding domain superfamily/Winged helix DNA-binding domain"/>
    <property type="match status" value="1"/>
</dbReference>
<dbReference type="CDD" id="cd00383">
    <property type="entry name" value="trans_reg_C"/>
    <property type="match status" value="1"/>
</dbReference>
<reference evidence="6 8" key="2">
    <citation type="submission" date="2020-06" db="EMBL/GenBank/DDBJ databases">
        <title>Photobacterium damselae subsp. damselae comparative genomics.</title>
        <authorList>
            <person name="Osorio C.R."/>
        </authorList>
    </citation>
    <scope>NUCLEOTIDE SEQUENCE [LARGE SCALE GENOMIC DNA]</scope>
    <source>
        <strain evidence="6 8">TW250/03</strain>
    </source>
</reference>
<dbReference type="Gene3D" id="1.25.40.10">
    <property type="entry name" value="Tetratricopeptide repeat domain"/>
    <property type="match status" value="1"/>
</dbReference>
<evidence type="ECO:0000256" key="3">
    <source>
        <dbReference type="SAM" id="Phobius"/>
    </source>
</evidence>
<sequence length="481" mass="55517">MAWVNYKINSWLLITQENCLFKAGVSYVLEPRITKLLAFLAQHQGIVYNRDELIENVWDGAIVSDQVVTQSIFELRKILKKMGEECWIITIPKRGYKLDVDVQQIYVDPNTGFKLEEFHSSHEYSPEEEVLSPFPAAPMTRALTSNTIKETNPIVNNKGSTNTTKWTHWVFDITMIALLAITIISISYTSNNQQTIRPNLNPTLINIDYPKAFSSPIIRSIAQIIQTELYRNTFYISHLEHYNNAGKTLYLYITKNGDLSIKLYNNIEKNILLQKSYSLDKNLLSKSINSAVSDFIEELNYKNTLLHKTAIISDNQQLESYLQLPSLWTKENKPQILYLKRLNKLINKYPNNAYLLAQRYLSYAIILTLDSKDTSMPKLMKYGRELEKRTNNQSQFISSEVYDALALNMLYQGNVDQAQYYLVMAQSQSVQNTALRYILLGKVAELSNKHSLAQEYYNMAQYLDPSPTNKNLVKNLVYLSK</sequence>
<proteinExistence type="predicted"/>
<feature type="domain" description="OmpR/PhoB-type" evidence="4">
    <location>
        <begin position="3"/>
        <end position="100"/>
    </location>
</feature>
<keyword evidence="1 2" id="KW-0238">DNA-binding</keyword>
<dbReference type="SUPFAM" id="SSF46894">
    <property type="entry name" value="C-terminal effector domain of the bipartite response regulators"/>
    <property type="match status" value="1"/>
</dbReference>
<dbReference type="InterPro" id="IPR011990">
    <property type="entry name" value="TPR-like_helical_dom_sf"/>
</dbReference>
<accession>A0A850QXB4</accession>
<evidence type="ECO:0000313" key="6">
    <source>
        <dbReference type="EMBL" id="NVP02733.1"/>
    </source>
</evidence>